<protein>
    <submittedName>
        <fullName evidence="1">Uncharacterized protein</fullName>
    </submittedName>
</protein>
<evidence type="ECO:0000313" key="1">
    <source>
        <dbReference type="EMBL" id="CEK84354.1"/>
    </source>
</evidence>
<gene>
    <name evidence="1" type="primary">ORF142252</name>
</gene>
<accession>A0A0B7ATJ6</accession>
<proteinExistence type="predicted"/>
<dbReference type="EMBL" id="HACG01037489">
    <property type="protein sequence ID" value="CEK84354.1"/>
    <property type="molecule type" value="Transcribed_RNA"/>
</dbReference>
<reference evidence="1" key="1">
    <citation type="submission" date="2014-12" db="EMBL/GenBank/DDBJ databases">
        <title>Insight into the proteome of Arion vulgaris.</title>
        <authorList>
            <person name="Aradska J."/>
            <person name="Bulat T."/>
            <person name="Smidak R."/>
            <person name="Sarate P."/>
            <person name="Gangsoo J."/>
            <person name="Sialana F."/>
            <person name="Bilban M."/>
            <person name="Lubec G."/>
        </authorList>
    </citation>
    <scope>NUCLEOTIDE SEQUENCE</scope>
    <source>
        <tissue evidence="1">Skin</tissue>
    </source>
</reference>
<feature type="non-terminal residue" evidence="1">
    <location>
        <position position="50"/>
    </location>
</feature>
<sequence>MMLVLSSVLSNLNLTHCKNKNECLSEECVVNQRTTRTISLHTFQHLLEKT</sequence>
<dbReference type="AlphaFoldDB" id="A0A0B7ATJ6"/>
<name>A0A0B7ATJ6_9EUPU</name>
<organism evidence="1">
    <name type="scientific">Arion vulgaris</name>
    <dbReference type="NCBI Taxonomy" id="1028688"/>
    <lineage>
        <taxon>Eukaryota</taxon>
        <taxon>Metazoa</taxon>
        <taxon>Spiralia</taxon>
        <taxon>Lophotrochozoa</taxon>
        <taxon>Mollusca</taxon>
        <taxon>Gastropoda</taxon>
        <taxon>Heterobranchia</taxon>
        <taxon>Euthyneura</taxon>
        <taxon>Panpulmonata</taxon>
        <taxon>Eupulmonata</taxon>
        <taxon>Stylommatophora</taxon>
        <taxon>Helicina</taxon>
        <taxon>Arionoidea</taxon>
        <taxon>Arionidae</taxon>
        <taxon>Arion</taxon>
    </lineage>
</organism>